<evidence type="ECO:0000256" key="3">
    <source>
        <dbReference type="ARBA" id="ARBA00022989"/>
    </source>
</evidence>
<comment type="caution">
    <text evidence="6">The sequence shown here is derived from an EMBL/GenBank/DDBJ whole genome shotgun (WGS) entry which is preliminary data.</text>
</comment>
<dbReference type="AlphaFoldDB" id="U2TSI3"/>
<evidence type="ECO:0000313" key="6">
    <source>
        <dbReference type="EMBL" id="ERL09053.1"/>
    </source>
</evidence>
<dbReference type="PANTHER" id="PTHR33514:SF13">
    <property type="entry name" value="PROTEIN ABCI12, CHLOROPLASTIC"/>
    <property type="match status" value="1"/>
</dbReference>
<dbReference type="STRING" id="1125712.HMPREF1316_2094"/>
<keyword evidence="4 5" id="KW-0472">Membrane</keyword>
<feature type="transmembrane region" description="Helical" evidence="5">
    <location>
        <begin position="109"/>
        <end position="129"/>
    </location>
</feature>
<evidence type="ECO:0000256" key="2">
    <source>
        <dbReference type="ARBA" id="ARBA00022692"/>
    </source>
</evidence>
<dbReference type="eggNOG" id="COG0619">
    <property type="taxonomic scope" value="Bacteria"/>
</dbReference>
<name>U2TSI3_9ACTN</name>
<dbReference type="Pfam" id="PF02361">
    <property type="entry name" value="CbiQ"/>
    <property type="match status" value="1"/>
</dbReference>
<dbReference type="GO" id="GO:0005886">
    <property type="term" value="C:plasma membrane"/>
    <property type="evidence" value="ECO:0007669"/>
    <property type="project" value="UniProtKB-ARBA"/>
</dbReference>
<feature type="transmembrane region" description="Helical" evidence="5">
    <location>
        <begin position="247"/>
        <end position="268"/>
    </location>
</feature>
<feature type="transmembrane region" description="Helical" evidence="5">
    <location>
        <begin position="30"/>
        <end position="58"/>
    </location>
</feature>
<protein>
    <submittedName>
        <fullName evidence="6">Cobalt transport protein</fullName>
    </submittedName>
</protein>
<evidence type="ECO:0000313" key="7">
    <source>
        <dbReference type="Proteomes" id="UP000016638"/>
    </source>
</evidence>
<comment type="subcellular location">
    <subcellularLocation>
        <location evidence="1">Membrane</location>
        <topology evidence="1">Multi-pass membrane protein</topology>
    </subcellularLocation>
</comment>
<dbReference type="Proteomes" id="UP000016638">
    <property type="component" value="Unassembled WGS sequence"/>
</dbReference>
<dbReference type="OrthoDB" id="92887at2"/>
<dbReference type="RefSeq" id="WP_021725750.1">
    <property type="nucleotide sequence ID" value="NZ_AWEZ01000037.1"/>
</dbReference>
<feature type="transmembrane region" description="Helical" evidence="5">
    <location>
        <begin position="70"/>
        <end position="89"/>
    </location>
</feature>
<sequence>MALRISMGQYLPGDSPLHRLDPRVKLGGTLILVLSAFGIATPTQLLLGLAGIVALFACARVPLAKVAASIRPVVAILAFLAVFNLFFVQEGEPLWRWGVLGITTGSVRVAVIYSLRLVIATLAAALMLLTTTPTQITDACDAALSPLAKLGLPGHELAMVFSLMLRFIPTLADETQAILDAQTMRGAPIGEGPPLRRAQSLIPVLIALLASSAHHADGLARALDARSYVGGATRSHWHPMRMRPRDWLALALLAAYVVALVAAGLLAVTL</sequence>
<proteinExistence type="predicted"/>
<accession>U2TSI3</accession>
<dbReference type="CDD" id="cd16914">
    <property type="entry name" value="EcfT"/>
    <property type="match status" value="1"/>
</dbReference>
<gene>
    <name evidence="6" type="ORF">HMPREF1316_2094</name>
</gene>
<reference evidence="6 7" key="1">
    <citation type="submission" date="2013-08" db="EMBL/GenBank/DDBJ databases">
        <authorList>
            <person name="Durkin A.S."/>
            <person name="Haft D.R."/>
            <person name="McCorrison J."/>
            <person name="Torralba M."/>
            <person name="Gillis M."/>
            <person name="Haft D.H."/>
            <person name="Methe B."/>
            <person name="Sutton G."/>
            <person name="Nelson K.E."/>
        </authorList>
    </citation>
    <scope>NUCLEOTIDE SEQUENCE [LARGE SCALE GENOMIC DNA]</scope>
    <source>
        <strain evidence="6 7">F0195</strain>
    </source>
</reference>
<dbReference type="PANTHER" id="PTHR33514">
    <property type="entry name" value="PROTEIN ABCI12, CHLOROPLASTIC"/>
    <property type="match status" value="1"/>
</dbReference>
<evidence type="ECO:0000256" key="5">
    <source>
        <dbReference type="SAM" id="Phobius"/>
    </source>
</evidence>
<keyword evidence="2 5" id="KW-0812">Transmembrane</keyword>
<keyword evidence="7" id="KW-1185">Reference proteome</keyword>
<dbReference type="InterPro" id="IPR003339">
    <property type="entry name" value="ABC/ECF_trnsptr_transmembrane"/>
</dbReference>
<dbReference type="EMBL" id="AWEZ01000037">
    <property type="protein sequence ID" value="ERL09053.1"/>
    <property type="molecule type" value="Genomic_DNA"/>
</dbReference>
<evidence type="ECO:0000256" key="4">
    <source>
        <dbReference type="ARBA" id="ARBA00023136"/>
    </source>
</evidence>
<evidence type="ECO:0000256" key="1">
    <source>
        <dbReference type="ARBA" id="ARBA00004141"/>
    </source>
</evidence>
<keyword evidence="3 5" id="KW-1133">Transmembrane helix</keyword>
<organism evidence="6 7">
    <name type="scientific">Olsenella profusa F0195</name>
    <dbReference type="NCBI Taxonomy" id="1125712"/>
    <lineage>
        <taxon>Bacteria</taxon>
        <taxon>Bacillati</taxon>
        <taxon>Actinomycetota</taxon>
        <taxon>Coriobacteriia</taxon>
        <taxon>Coriobacteriales</taxon>
        <taxon>Atopobiaceae</taxon>
        <taxon>Olsenella</taxon>
    </lineage>
</organism>
<dbReference type="PATRIC" id="fig|1125712.3.peg.862"/>